<dbReference type="InterPro" id="IPR008988">
    <property type="entry name" value="Transcriptional_repressor_C"/>
</dbReference>
<dbReference type="InterPro" id="IPR007167">
    <property type="entry name" value="Fe-transptr_FeoA-like"/>
</dbReference>
<organism evidence="3">
    <name type="scientific">Candidatus Heimdallarchaeum aukensis</name>
    <dbReference type="NCBI Taxonomy" id="2876573"/>
    <lineage>
        <taxon>Archaea</taxon>
        <taxon>Promethearchaeati</taxon>
        <taxon>Candidatus Heimdallarchaeota</taxon>
        <taxon>Candidatus Heimdallarchaeia (ex Rinke et al. 2021) (nom. nud.)</taxon>
        <taxon>Candidatus Heimdallarchaeales</taxon>
        <taxon>Candidatus Heimdallarchaeaceae</taxon>
        <taxon>Candidatus Heimdallarchaeum</taxon>
    </lineage>
</organism>
<dbReference type="Proteomes" id="UP001201020">
    <property type="component" value="Chromosome"/>
</dbReference>
<proteinExistence type="predicted"/>
<evidence type="ECO:0000256" key="1">
    <source>
        <dbReference type="ARBA" id="ARBA00023004"/>
    </source>
</evidence>
<dbReference type="InterPro" id="IPR053184">
    <property type="entry name" value="FeoA-like"/>
</dbReference>
<dbReference type="SUPFAM" id="SSF50037">
    <property type="entry name" value="C-terminal domain of transcriptional repressors"/>
    <property type="match status" value="1"/>
</dbReference>
<evidence type="ECO:0000313" key="3">
    <source>
        <dbReference type="EMBL" id="UJG41409.1"/>
    </source>
</evidence>
<dbReference type="PANTHER" id="PTHR43151:SF1">
    <property type="entry name" value="SSR2333 PROTEIN"/>
    <property type="match status" value="1"/>
</dbReference>
<dbReference type="PANTHER" id="PTHR43151">
    <property type="entry name" value="FEOA FAMILY PROTEIN"/>
    <property type="match status" value="1"/>
</dbReference>
<dbReference type="AlphaFoldDB" id="A0A9Y1BLU9"/>
<name>A0A9Y1BLU9_9ARCH</name>
<accession>A0A9Y1BLU9</accession>
<keyword evidence="1" id="KW-0408">Iron</keyword>
<gene>
    <name evidence="3" type="ORF">K9W45_02845</name>
</gene>
<sequence length="73" mass="8058">MMTKALIDVKAGEKVDIFLINAGFKAHNFLADLGIHEGEKVRVVKNDYGPIIVEVKKTRVAIGRGLAKKILVR</sequence>
<reference evidence="3" key="1">
    <citation type="journal article" date="2022" name="Nat. Microbiol.">
        <title>Unique mobile elements and scalable gene flow at the prokaryote-eukaryote boundary revealed by circularized Asgard archaea genomes.</title>
        <authorList>
            <person name="Wu F."/>
            <person name="Speth D.R."/>
            <person name="Philosof A."/>
            <person name="Cremiere A."/>
            <person name="Narayanan A."/>
            <person name="Barco R.A."/>
            <person name="Connon S.A."/>
            <person name="Amend J.P."/>
            <person name="Antoshechkin I.A."/>
            <person name="Orphan V.J."/>
        </authorList>
    </citation>
    <scope>NUCLEOTIDE SEQUENCE</scope>
    <source>
        <strain evidence="3">PM71</strain>
    </source>
</reference>
<feature type="domain" description="Ferrous iron transporter FeoA-like" evidence="2">
    <location>
        <begin position="4"/>
        <end position="73"/>
    </location>
</feature>
<dbReference type="GO" id="GO:0046914">
    <property type="term" value="F:transition metal ion binding"/>
    <property type="evidence" value="ECO:0007669"/>
    <property type="project" value="InterPro"/>
</dbReference>
<evidence type="ECO:0000259" key="2">
    <source>
        <dbReference type="SMART" id="SM00899"/>
    </source>
</evidence>
<dbReference type="InterPro" id="IPR038157">
    <property type="entry name" value="FeoA_core_dom"/>
</dbReference>
<protein>
    <submittedName>
        <fullName evidence="3">FeoA domain-containing protein</fullName>
    </submittedName>
</protein>
<dbReference type="EMBL" id="CP084166">
    <property type="protein sequence ID" value="UJG41409.1"/>
    <property type="molecule type" value="Genomic_DNA"/>
</dbReference>
<dbReference type="Pfam" id="PF04023">
    <property type="entry name" value="FeoA"/>
    <property type="match status" value="1"/>
</dbReference>
<dbReference type="SMART" id="SM00899">
    <property type="entry name" value="FeoA"/>
    <property type="match status" value="1"/>
</dbReference>
<dbReference type="Gene3D" id="2.30.30.90">
    <property type="match status" value="1"/>
</dbReference>